<dbReference type="Proteomes" id="UP001183794">
    <property type="component" value="Unassembled WGS sequence"/>
</dbReference>
<dbReference type="Gene3D" id="3.60.15.10">
    <property type="entry name" value="Ribonuclease Z/Hydroxyacylglutathione hydrolase-like"/>
    <property type="match status" value="1"/>
</dbReference>
<dbReference type="EMBL" id="JAVDYJ010000001">
    <property type="protein sequence ID" value="MDR7347105.1"/>
    <property type="molecule type" value="Genomic_DNA"/>
</dbReference>
<gene>
    <name evidence="2" type="ORF">J2S62_001362</name>
</gene>
<organism evidence="2 3">
    <name type="scientific">Enteractinococcus fodinae</name>
    <dbReference type="NCBI Taxonomy" id="684663"/>
    <lineage>
        <taxon>Bacteria</taxon>
        <taxon>Bacillati</taxon>
        <taxon>Actinomycetota</taxon>
        <taxon>Actinomycetes</taxon>
        <taxon>Micrococcales</taxon>
        <taxon>Micrococcaceae</taxon>
    </lineage>
</organism>
<evidence type="ECO:0000313" key="3">
    <source>
        <dbReference type="Proteomes" id="UP001183794"/>
    </source>
</evidence>
<keyword evidence="3" id="KW-1185">Reference proteome</keyword>
<dbReference type="InterPro" id="IPR001279">
    <property type="entry name" value="Metallo-B-lactamas"/>
</dbReference>
<evidence type="ECO:0000313" key="2">
    <source>
        <dbReference type="EMBL" id="MDR7347105.1"/>
    </source>
</evidence>
<dbReference type="SUPFAM" id="SSF56281">
    <property type="entry name" value="Metallo-hydrolase/oxidoreductase"/>
    <property type="match status" value="1"/>
</dbReference>
<accession>A0ABU2B0H7</accession>
<proteinExistence type="predicted"/>
<evidence type="ECO:0000259" key="1">
    <source>
        <dbReference type="SMART" id="SM00849"/>
    </source>
</evidence>
<sequence length="230" mass="24838">MSKTSPTIGPIKVLFDLPQVTIRTRSVSEMNNNVYLITSKTTGAQVLIDAADEPDAIMELVASAAADTPCDLDLVSVITTHEHWDHIRALPEVVERTKVPTSAGAPDAEAIREATGIAAKVELKHGDKAQFPGIELDVIGLRGHTPGSVALVYVPNGDEPTIIFSGDSLFPGGVGNTWDDPQRFDSLLTDVTERVFAVYDDDTVVLPGHGGSTILGHERPHLDEWRQRGW</sequence>
<dbReference type="InterPro" id="IPR036866">
    <property type="entry name" value="RibonucZ/Hydroxyglut_hydro"/>
</dbReference>
<comment type="caution">
    <text evidence="2">The sequence shown here is derived from an EMBL/GenBank/DDBJ whole genome shotgun (WGS) entry which is preliminary data.</text>
</comment>
<reference evidence="2 3" key="1">
    <citation type="submission" date="2023-07" db="EMBL/GenBank/DDBJ databases">
        <title>Sequencing the genomes of 1000 actinobacteria strains.</title>
        <authorList>
            <person name="Klenk H.-P."/>
        </authorList>
    </citation>
    <scope>NUCLEOTIDE SEQUENCE [LARGE SCALE GENOMIC DNA]</scope>
    <source>
        <strain evidence="2 3">DSM 22966</strain>
    </source>
</reference>
<feature type="domain" description="Metallo-beta-lactamase" evidence="1">
    <location>
        <begin position="31"/>
        <end position="209"/>
    </location>
</feature>
<dbReference type="PANTHER" id="PTHR46233">
    <property type="entry name" value="HYDROXYACYLGLUTATHIONE HYDROLASE GLOC"/>
    <property type="match status" value="1"/>
</dbReference>
<dbReference type="RefSeq" id="WP_310172891.1">
    <property type="nucleotide sequence ID" value="NZ_BAABHE010000002.1"/>
</dbReference>
<protein>
    <submittedName>
        <fullName evidence="2">Glyoxylase-like metal-dependent hydrolase (Beta-lactamase superfamily II)</fullName>
    </submittedName>
</protein>
<dbReference type="InterPro" id="IPR051453">
    <property type="entry name" value="MBL_Glyoxalase_II"/>
</dbReference>
<dbReference type="Pfam" id="PF00753">
    <property type="entry name" value="Lactamase_B"/>
    <property type="match status" value="1"/>
</dbReference>
<dbReference type="CDD" id="cd06262">
    <property type="entry name" value="metallo-hydrolase-like_MBL-fold"/>
    <property type="match status" value="1"/>
</dbReference>
<dbReference type="SMART" id="SM00849">
    <property type="entry name" value="Lactamase_B"/>
    <property type="match status" value="1"/>
</dbReference>
<name>A0ABU2B0H7_9MICC</name>
<dbReference type="PANTHER" id="PTHR46233:SF1">
    <property type="entry name" value="CONSERVED PROTEIN"/>
    <property type="match status" value="1"/>
</dbReference>